<dbReference type="EMBL" id="WKED01000099">
    <property type="protein sequence ID" value="MCF5110750.1"/>
    <property type="molecule type" value="Genomic_DNA"/>
</dbReference>
<dbReference type="Proteomes" id="UP000814003">
    <property type="component" value="Unassembled WGS sequence"/>
</dbReference>
<reference evidence="1 2" key="1">
    <citation type="submission" date="2019-11" db="EMBL/GenBank/DDBJ databases">
        <title>Epiphytic Pseudomonas syringae from cherry orchards.</title>
        <authorList>
            <person name="Hulin M.T."/>
        </authorList>
    </citation>
    <scope>NUCLEOTIDE SEQUENCE [LARGE SCALE GENOMIC DNA]</scope>
    <source>
        <strain evidence="1 2">PA-6-5B</strain>
    </source>
</reference>
<name>A0ABS9FGW7_9PSED</name>
<dbReference type="RefSeq" id="WP_236384529.1">
    <property type="nucleotide sequence ID" value="NZ_WKED01000099.1"/>
</dbReference>
<evidence type="ECO:0000313" key="1">
    <source>
        <dbReference type="EMBL" id="MCF5110750.1"/>
    </source>
</evidence>
<accession>A0ABS9FGW7</accession>
<evidence type="ECO:0008006" key="3">
    <source>
        <dbReference type="Google" id="ProtNLM"/>
    </source>
</evidence>
<protein>
    <recommendedName>
        <fullName evidence="3">Integrase</fullName>
    </recommendedName>
</protein>
<sequence length="563" mass="64397">MIAAPRDITYIPVNDHFHWWAQMDVSFHPLLTNLGLPSAVGSESSATESWLIQDYLRSLPSTLHTQEGYKLLLDYYQETKSKRVDTRAELYVIERLLLWCFSVKQISLRILTVVDVAEFIDFLIAPPGDWLGTRGAKRFVAERGVSRSNPMWRPCSTSVVDYERVRFTLNKFLRFGSGVVGLVMCPPPAKKNTVRQCCCQNAGKIALEYIKRLEQYRPGRAASERGLFLFATSFYLRISHGELAKYCDEFGMRCFLLTAAGGGSFKLATSTGMLERELPISYMKFFFRWRQYLGLSKYPQSTEPHAMFTRRALVNFTCELPDLSPDSYPPTQILKSLFSMCVVCKRKTKAEQIVKIEASARFRKRVSDKQQTHRAFQEIFLVAKENPPSFPVTPAPLFSMSSRSFTPLSTLIRVNILVELNKALDVDVCRDTVSFFDVLAGLDSSRLKLMAFEKLTLWALLILKKNAADLSEHEVEQFYVFCLNPPSEWVVQGRALRDNGLYGGPKFRINQTWRPFYRGVPDKATQVARVGRIIGWCNSCFVTLVRAGHMRNNPFSNFHKYIN</sequence>
<comment type="caution">
    <text evidence="1">The sequence shown here is derived from an EMBL/GenBank/DDBJ whole genome shotgun (WGS) entry which is preliminary data.</text>
</comment>
<organism evidence="1 2">
    <name type="scientific">Pseudomonas gessardii</name>
    <dbReference type="NCBI Taxonomy" id="78544"/>
    <lineage>
        <taxon>Bacteria</taxon>
        <taxon>Pseudomonadati</taxon>
        <taxon>Pseudomonadota</taxon>
        <taxon>Gammaproteobacteria</taxon>
        <taxon>Pseudomonadales</taxon>
        <taxon>Pseudomonadaceae</taxon>
        <taxon>Pseudomonas</taxon>
    </lineage>
</organism>
<proteinExistence type="predicted"/>
<gene>
    <name evidence="1" type="ORF">GIW56_28530</name>
</gene>
<keyword evidence="2" id="KW-1185">Reference proteome</keyword>
<evidence type="ECO:0000313" key="2">
    <source>
        <dbReference type="Proteomes" id="UP000814003"/>
    </source>
</evidence>